<sequence length="872" mass="101310">MKKVHVYSHTHWDYEWYFTANETIIQLIYHMDEVIRALESGEVNKYLLDGQISILEEYIKFMPDKFELVKKLVKEGKLLIGPWYTQTDELIISGESIIRNLFYGIKNSSKYGNYMKIGYLPDSFGQTKDLPKILNGFDIKRSIFWRGVSKDECPNREFIWNSEDGSSVLVYNIKDGYYYGGNLIYNDDVKSVEENMLDGSATDNILLPVGGDQRYVDFNIKERIKYYQDRTDNDFEYIESSCDEFFDELEKEKNLLQVEGEFINPSNSKIHRSIYSSRYDHKYLNDKIERRLIYVLEPLMVMAQNIGLDPKVSMLEEIWKKLLMNHAHDSACGCNSDKTNDSILARLIEVDQLSYSACDYIVRKISESIKDRKENDLILFNTLSRTRDEVFTINITTKSKDFKIIDEDGVEIPLQIMESVREYGGSIKRSVDEHDENLYFYVTKVAIKCKINPFSIKRVRVIEEETKFNKEEILENTIEDNYYKVKFNNGKIDITNKLSGEVLKDCISIEDSGDDGDTYDYSPPENDVRFRFDFKDAVCKTINGDLYKEFLISGVFNIPRDLDDRNISNINSTIPYTMTISLRNKEVIECHLEVENNSENHRMRVIIKTGVVSNKSVTDTPMGIIERENTPKHIDDWRELNWKEEPSPIYPMLHFVALEDSRSLATVMAKGIKEYEILDNSNIALTLFRGVGYLGKPDLIRRPGVASGNEFKYIETPKSQLKGKLKFKFAINLDKKLDITKIKNMFENYSISAPYYQIQDINRFTTTLKYFVSHPLQDDISIIDSLIDSDGLKDINITSINAIDNKSFIIRFLNCSGREINDSGTIKIKNARSYQLVNLNNRELEEEKIVDKEEILMPSFKKGEIKTIKINL</sequence>
<dbReference type="AlphaFoldDB" id="A0A0A7FTD6"/>
<accession>A0A0A7FTD6</accession>
<evidence type="ECO:0000259" key="5">
    <source>
        <dbReference type="SMART" id="SM00872"/>
    </source>
</evidence>
<comment type="similarity">
    <text evidence="1">Belongs to the glycosyl hydrolase 38 family.</text>
</comment>
<dbReference type="Gene3D" id="2.70.98.30">
    <property type="entry name" value="Golgi alpha-mannosidase II, domain 4"/>
    <property type="match status" value="1"/>
</dbReference>
<dbReference type="SUPFAM" id="SSF88713">
    <property type="entry name" value="Glycoside hydrolase/deacetylase"/>
    <property type="match status" value="1"/>
</dbReference>
<keyword evidence="2" id="KW-0479">Metal-binding</keyword>
<dbReference type="EMBL" id="CP006905">
    <property type="protein sequence ID" value="AIY82889.1"/>
    <property type="molecule type" value="Genomic_DNA"/>
</dbReference>
<dbReference type="PANTHER" id="PTHR46017:SF2">
    <property type="entry name" value="MANNOSYLGLYCERATE HYDROLASE"/>
    <property type="match status" value="1"/>
</dbReference>
<dbReference type="GO" id="GO:0046872">
    <property type="term" value="F:metal ion binding"/>
    <property type="evidence" value="ECO:0007669"/>
    <property type="project" value="UniProtKB-KW"/>
</dbReference>
<dbReference type="Pfam" id="PF09261">
    <property type="entry name" value="Alpha-mann_mid"/>
    <property type="match status" value="1"/>
</dbReference>
<dbReference type="OrthoDB" id="9764050at2"/>
<dbReference type="Gene3D" id="1.20.1270.50">
    <property type="entry name" value="Glycoside hydrolase family 38, central domain"/>
    <property type="match status" value="1"/>
</dbReference>
<gene>
    <name evidence="6" type="ORF">U729_335</name>
</gene>
<keyword evidence="4" id="KW-0326">Glycosidase</keyword>
<evidence type="ECO:0000313" key="7">
    <source>
        <dbReference type="Proteomes" id="UP000030635"/>
    </source>
</evidence>
<dbReference type="InterPro" id="IPR037094">
    <property type="entry name" value="Glyco_hydro_38_cen_sf"/>
</dbReference>
<dbReference type="STRING" id="1561.NPD11_2668"/>
<dbReference type="eggNOG" id="COG0383">
    <property type="taxonomic scope" value="Bacteria"/>
</dbReference>
<dbReference type="InterPro" id="IPR000602">
    <property type="entry name" value="Glyco_hydro_38_N"/>
</dbReference>
<name>A0A0A7FTD6_9CLOT</name>
<evidence type="ECO:0000313" key="6">
    <source>
        <dbReference type="EMBL" id="AIY82889.1"/>
    </source>
</evidence>
<evidence type="ECO:0000256" key="2">
    <source>
        <dbReference type="ARBA" id="ARBA00022723"/>
    </source>
</evidence>
<dbReference type="Pfam" id="PF07748">
    <property type="entry name" value="Glyco_hydro_38C"/>
    <property type="match status" value="1"/>
</dbReference>
<feature type="domain" description="Glycoside hydrolase family 38 central" evidence="5">
    <location>
        <begin position="269"/>
        <end position="347"/>
    </location>
</feature>
<dbReference type="Pfam" id="PF01074">
    <property type="entry name" value="Glyco_hydro_38N"/>
    <property type="match status" value="1"/>
</dbReference>
<evidence type="ECO:0000256" key="4">
    <source>
        <dbReference type="ARBA" id="ARBA00023295"/>
    </source>
</evidence>
<dbReference type="InterPro" id="IPR027291">
    <property type="entry name" value="Glyco_hydro_38_N_sf"/>
</dbReference>
<evidence type="ECO:0000256" key="1">
    <source>
        <dbReference type="ARBA" id="ARBA00009792"/>
    </source>
</evidence>
<proteinExistence type="inferred from homology"/>
<dbReference type="KEGG" id="cbv:U729_335"/>
<keyword evidence="3" id="KW-0378">Hydrolase</keyword>
<dbReference type="GO" id="GO:0009313">
    <property type="term" value="P:oligosaccharide catabolic process"/>
    <property type="evidence" value="ECO:0007669"/>
    <property type="project" value="TreeGrafter"/>
</dbReference>
<dbReference type="SUPFAM" id="SSF74650">
    <property type="entry name" value="Galactose mutarotase-like"/>
    <property type="match status" value="1"/>
</dbReference>
<dbReference type="InterPro" id="IPR015341">
    <property type="entry name" value="Glyco_hydro_38_cen"/>
</dbReference>
<dbReference type="InterPro" id="IPR011013">
    <property type="entry name" value="Gal_mutarotase_sf_dom"/>
</dbReference>
<dbReference type="RefSeq" id="WP_039311186.1">
    <property type="nucleotide sequence ID" value="NZ_CP006905.1"/>
</dbReference>
<dbReference type="InterPro" id="IPR011330">
    <property type="entry name" value="Glyco_hydro/deAcase_b/a-brl"/>
</dbReference>
<dbReference type="CDD" id="cd10815">
    <property type="entry name" value="GH38N_AMII_EcMngB_like"/>
    <property type="match status" value="1"/>
</dbReference>
<evidence type="ECO:0000256" key="3">
    <source>
        <dbReference type="ARBA" id="ARBA00022801"/>
    </source>
</evidence>
<dbReference type="GO" id="GO:0030246">
    <property type="term" value="F:carbohydrate binding"/>
    <property type="evidence" value="ECO:0007669"/>
    <property type="project" value="InterPro"/>
</dbReference>
<reference evidence="6 7" key="1">
    <citation type="journal article" date="2015" name="Infect. Genet. Evol.">
        <title>Genomic sequences of six botulinum neurotoxin-producing strains representing three clostridial species illustrate the mobility and diversity of botulinum neurotoxin genes.</title>
        <authorList>
            <person name="Smith T.J."/>
            <person name="Hill K.K."/>
            <person name="Xie G."/>
            <person name="Foley B.T."/>
            <person name="Williamson C.H."/>
            <person name="Foster J.T."/>
            <person name="Johnson S.L."/>
            <person name="Chertkov O."/>
            <person name="Teshima H."/>
            <person name="Gibbons H.S."/>
            <person name="Johnsky L.A."/>
            <person name="Karavis M.A."/>
            <person name="Smith L.A."/>
        </authorList>
    </citation>
    <scope>NUCLEOTIDE SEQUENCE [LARGE SCALE GENOMIC DNA]</scope>
    <source>
        <strain evidence="6">Sullivan</strain>
    </source>
</reference>
<dbReference type="Proteomes" id="UP000030635">
    <property type="component" value="Chromosome"/>
</dbReference>
<dbReference type="GO" id="GO:0004559">
    <property type="term" value="F:alpha-mannosidase activity"/>
    <property type="evidence" value="ECO:0007669"/>
    <property type="project" value="InterPro"/>
</dbReference>
<dbReference type="Gene3D" id="3.20.110.10">
    <property type="entry name" value="Glycoside hydrolase 38, N terminal domain"/>
    <property type="match status" value="1"/>
</dbReference>
<dbReference type="PANTHER" id="PTHR46017">
    <property type="entry name" value="ALPHA-MANNOSIDASE 2C1"/>
    <property type="match status" value="1"/>
</dbReference>
<dbReference type="GO" id="GO:0006013">
    <property type="term" value="P:mannose metabolic process"/>
    <property type="evidence" value="ECO:0007669"/>
    <property type="project" value="InterPro"/>
</dbReference>
<dbReference type="InterPro" id="IPR028995">
    <property type="entry name" value="Glyco_hydro_57/38_cen_sf"/>
</dbReference>
<organism evidence="6 7">
    <name type="scientific">Clostridium baratii str. Sullivan</name>
    <dbReference type="NCBI Taxonomy" id="1415775"/>
    <lineage>
        <taxon>Bacteria</taxon>
        <taxon>Bacillati</taxon>
        <taxon>Bacillota</taxon>
        <taxon>Clostridia</taxon>
        <taxon>Eubacteriales</taxon>
        <taxon>Clostridiaceae</taxon>
        <taxon>Clostridium</taxon>
    </lineage>
</organism>
<dbReference type="InterPro" id="IPR011682">
    <property type="entry name" value="Glyco_hydro_38_C"/>
</dbReference>
<dbReference type="SMART" id="SM00872">
    <property type="entry name" value="Alpha-mann_mid"/>
    <property type="match status" value="1"/>
</dbReference>
<keyword evidence="7" id="KW-1185">Reference proteome</keyword>
<protein>
    <recommendedName>
        <fullName evidence="5">Glycoside hydrolase family 38 central domain-containing protein</fullName>
    </recommendedName>
</protein>
<dbReference type="SUPFAM" id="SSF88688">
    <property type="entry name" value="Families 57/38 glycoside transferase middle domain"/>
    <property type="match status" value="1"/>
</dbReference>
<dbReference type="HOGENOM" id="CLU_003442_2_1_9"/>